<dbReference type="EMBL" id="OU466861">
    <property type="protein sequence ID" value="CAH2067491.1"/>
    <property type="molecule type" value="Genomic_DNA"/>
</dbReference>
<dbReference type="PANTHER" id="PTHR45642:SF135">
    <property type="entry name" value="GDSL ESTERASE_LIPASE EXL2"/>
    <property type="match status" value="1"/>
</dbReference>
<dbReference type="Gene3D" id="3.40.50.1110">
    <property type="entry name" value="SGNH hydrolase"/>
    <property type="match status" value="1"/>
</dbReference>
<dbReference type="InterPro" id="IPR008265">
    <property type="entry name" value="Lipase_GDSL_AS"/>
</dbReference>
<dbReference type="PANTHER" id="PTHR45642">
    <property type="entry name" value="GDSL ESTERASE/LIPASE EXL3"/>
    <property type="match status" value="1"/>
</dbReference>
<dbReference type="GO" id="GO:0005576">
    <property type="term" value="C:extracellular region"/>
    <property type="evidence" value="ECO:0007669"/>
    <property type="project" value="TreeGrafter"/>
</dbReference>
<dbReference type="InterPro" id="IPR001087">
    <property type="entry name" value="GDSL"/>
</dbReference>
<name>A0AAU9SNN7_THLAR</name>
<dbReference type="InterPro" id="IPR050592">
    <property type="entry name" value="GDSL_lipolytic_enzyme"/>
</dbReference>
<dbReference type="SUPFAM" id="SSF52266">
    <property type="entry name" value="SGNH hydrolase"/>
    <property type="match status" value="1"/>
</dbReference>
<dbReference type="Pfam" id="PF00657">
    <property type="entry name" value="Lipase_GDSL"/>
    <property type="match status" value="1"/>
</dbReference>
<dbReference type="FunFam" id="3.40.50.1110:FF:000003">
    <property type="entry name" value="GDSL esterase/lipase APG"/>
    <property type="match status" value="1"/>
</dbReference>
<evidence type="ECO:0000256" key="1">
    <source>
        <dbReference type="ARBA" id="ARBA00008668"/>
    </source>
</evidence>
<dbReference type="InterPro" id="IPR036514">
    <property type="entry name" value="SGNH_hydro_sf"/>
</dbReference>
<comment type="similarity">
    <text evidence="1">Belongs to the 'GDSL' lipolytic enzyme family.</text>
</comment>
<dbReference type="Proteomes" id="UP000836841">
    <property type="component" value="Chromosome 5"/>
</dbReference>
<gene>
    <name evidence="3" type="ORF">TAV2_LOCUS16117</name>
</gene>
<sequence>MKRYNSIVHHVTTTTSSLRLFRCVLLFVLLVEQTTNALVKLPTNKTIPAILVFGDSIVDAGNNDYITTTLARCNYPPYGIDFDDGIPTGRFSNGKVPTDIIAEEFGIKPSIPAYLDPKLKPEDLLTGVTFASGGAGYVPFTSQISGGISLSQQLKLFEEYIDKLKEMVGEERTKLIIENSLFMVVCGSNDITNTYFGLPSVQRQYDVASFTSLMAYHARSFAQKLHEYGARRIQVFGAPPLGCVPSQRTVAGGPTRNCVAKFNDAAKLYNAKLFANLDSLSRILRDKTLIYIDIYDSILDIILHPQQYGFEVVDRGCCGTGLIEVAVLCNNFTADVCPKRYDYVFWDSFHPTEKTYRIMAAKYFEKVLNKI</sequence>
<evidence type="ECO:0000313" key="4">
    <source>
        <dbReference type="Proteomes" id="UP000836841"/>
    </source>
</evidence>
<evidence type="ECO:0000313" key="3">
    <source>
        <dbReference type="EMBL" id="CAH2067491.1"/>
    </source>
</evidence>
<feature type="signal peptide" evidence="2">
    <location>
        <begin position="1"/>
        <end position="37"/>
    </location>
</feature>
<dbReference type="GO" id="GO:0016298">
    <property type="term" value="F:lipase activity"/>
    <property type="evidence" value="ECO:0007669"/>
    <property type="project" value="InterPro"/>
</dbReference>
<keyword evidence="2" id="KW-0732">Signal</keyword>
<dbReference type="CDD" id="cd01837">
    <property type="entry name" value="SGNH_plant_lipase_like"/>
    <property type="match status" value="1"/>
</dbReference>
<dbReference type="GO" id="GO:0006629">
    <property type="term" value="P:lipid metabolic process"/>
    <property type="evidence" value="ECO:0007669"/>
    <property type="project" value="InterPro"/>
</dbReference>
<feature type="chain" id="PRO_5043852115" evidence="2">
    <location>
        <begin position="38"/>
        <end position="371"/>
    </location>
</feature>
<dbReference type="PROSITE" id="PS01098">
    <property type="entry name" value="LIPASE_GDSL_SER"/>
    <property type="match status" value="1"/>
</dbReference>
<dbReference type="AlphaFoldDB" id="A0AAU9SNN7"/>
<accession>A0AAU9SNN7</accession>
<keyword evidence="4" id="KW-1185">Reference proteome</keyword>
<reference evidence="3 4" key="1">
    <citation type="submission" date="2022-03" db="EMBL/GenBank/DDBJ databases">
        <authorList>
            <person name="Nunn A."/>
            <person name="Chopra R."/>
            <person name="Nunn A."/>
            <person name="Contreras Garrido A."/>
        </authorList>
    </citation>
    <scope>NUCLEOTIDE SEQUENCE [LARGE SCALE GENOMIC DNA]</scope>
</reference>
<dbReference type="InterPro" id="IPR035669">
    <property type="entry name" value="SGNH_plant_lipase-like"/>
</dbReference>
<protein>
    <submittedName>
        <fullName evidence="3">Uncharacterized protein</fullName>
    </submittedName>
</protein>
<proteinExistence type="inferred from homology"/>
<organism evidence="3 4">
    <name type="scientific">Thlaspi arvense</name>
    <name type="common">Field penny-cress</name>
    <dbReference type="NCBI Taxonomy" id="13288"/>
    <lineage>
        <taxon>Eukaryota</taxon>
        <taxon>Viridiplantae</taxon>
        <taxon>Streptophyta</taxon>
        <taxon>Embryophyta</taxon>
        <taxon>Tracheophyta</taxon>
        <taxon>Spermatophyta</taxon>
        <taxon>Magnoliopsida</taxon>
        <taxon>eudicotyledons</taxon>
        <taxon>Gunneridae</taxon>
        <taxon>Pentapetalae</taxon>
        <taxon>rosids</taxon>
        <taxon>malvids</taxon>
        <taxon>Brassicales</taxon>
        <taxon>Brassicaceae</taxon>
        <taxon>Thlaspideae</taxon>
        <taxon>Thlaspi</taxon>
    </lineage>
</organism>
<evidence type="ECO:0000256" key="2">
    <source>
        <dbReference type="SAM" id="SignalP"/>
    </source>
</evidence>